<feature type="region of interest" description="Disordered" evidence="1">
    <location>
        <begin position="17"/>
        <end position="47"/>
    </location>
</feature>
<dbReference type="Proteomes" id="UP000277204">
    <property type="component" value="Unassembled WGS sequence"/>
</dbReference>
<evidence type="ECO:0000313" key="3">
    <source>
        <dbReference type="Proteomes" id="UP000277204"/>
    </source>
</evidence>
<sequence>MWLDRIISALHEDQQDKEIATTNKQPMPVITTTSDEDEKPSSNPSCLTRLGRTVLKSKRYVHFTDQSKQSLIYVTPLN</sequence>
<evidence type="ECO:0000256" key="1">
    <source>
        <dbReference type="SAM" id="MobiDB-lite"/>
    </source>
</evidence>
<reference evidence="2 3" key="1">
    <citation type="submission" date="2018-11" db="EMBL/GenBank/DDBJ databases">
        <authorList>
            <consortium name="Pathogen Informatics"/>
        </authorList>
    </citation>
    <scope>NUCLEOTIDE SEQUENCE [LARGE SCALE GENOMIC DNA]</scope>
    <source>
        <strain evidence="2 3">Zambia</strain>
    </source>
</reference>
<evidence type="ECO:0000313" key="2">
    <source>
        <dbReference type="EMBL" id="VDO67581.1"/>
    </source>
</evidence>
<proteinExistence type="predicted"/>
<dbReference type="EMBL" id="UZAI01002025">
    <property type="protein sequence ID" value="VDO67581.1"/>
    <property type="molecule type" value="Genomic_DNA"/>
</dbReference>
<dbReference type="AlphaFoldDB" id="A0A183LPL3"/>
<organism evidence="2 3">
    <name type="scientific">Schistosoma margrebowiei</name>
    <dbReference type="NCBI Taxonomy" id="48269"/>
    <lineage>
        <taxon>Eukaryota</taxon>
        <taxon>Metazoa</taxon>
        <taxon>Spiralia</taxon>
        <taxon>Lophotrochozoa</taxon>
        <taxon>Platyhelminthes</taxon>
        <taxon>Trematoda</taxon>
        <taxon>Digenea</taxon>
        <taxon>Strigeidida</taxon>
        <taxon>Schistosomatoidea</taxon>
        <taxon>Schistosomatidae</taxon>
        <taxon>Schistosoma</taxon>
    </lineage>
</organism>
<accession>A0A183LPL3</accession>
<protein>
    <submittedName>
        <fullName evidence="2">Uncharacterized protein</fullName>
    </submittedName>
</protein>
<feature type="compositionally biased region" description="Polar residues" evidence="1">
    <location>
        <begin position="20"/>
        <end position="33"/>
    </location>
</feature>
<name>A0A183LPL3_9TREM</name>
<keyword evidence="3" id="KW-1185">Reference proteome</keyword>
<gene>
    <name evidence="2" type="ORF">SMRZ_LOCUS5738</name>
</gene>